<dbReference type="Pfam" id="PF01478">
    <property type="entry name" value="Peptidase_A24"/>
    <property type="match status" value="1"/>
</dbReference>
<evidence type="ECO:0000313" key="5">
    <source>
        <dbReference type="Proteomes" id="UP000006556"/>
    </source>
</evidence>
<dbReference type="Gene3D" id="1.20.120.1220">
    <property type="match status" value="1"/>
</dbReference>
<sequence>MLLDILTFIVLVVCTLTDLCNKKIYNFVLLPALVIALFTHLATGGLPQGWWSVKGLLLGIALLFIPFSAGGIGAGDVKMLGVIGALKGPEFVFKAFLAGAVAGGIISAALLIKNKKMLATVQLLLLNLYFFLTGVPRIKYRAESPDIPQENVIPYGAAIAIGTLAAYLAR</sequence>
<dbReference type="HOGENOM" id="CLU_057101_4_0_9"/>
<feature type="domain" description="Prepilin type IV endopeptidase peptidase" evidence="3">
    <location>
        <begin position="5"/>
        <end position="107"/>
    </location>
</feature>
<evidence type="ECO:0000256" key="1">
    <source>
        <dbReference type="ARBA" id="ARBA00005801"/>
    </source>
</evidence>
<accession>A5D2B2</accession>
<dbReference type="InterPro" id="IPR050882">
    <property type="entry name" value="Prepilin_peptidase/N-MTase"/>
</dbReference>
<keyword evidence="2" id="KW-1133">Transmembrane helix</keyword>
<dbReference type="STRING" id="370438.PTH_1446"/>
<feature type="transmembrane region" description="Helical" evidence="2">
    <location>
        <begin position="24"/>
        <end position="43"/>
    </location>
</feature>
<dbReference type="PANTHER" id="PTHR30487:SF0">
    <property type="entry name" value="PREPILIN LEADER PEPTIDASE_N-METHYLTRANSFERASE-RELATED"/>
    <property type="match status" value="1"/>
</dbReference>
<protein>
    <submittedName>
        <fullName evidence="4">Type II secretory pathway, prepilin signal peptidase PulO and related peptidases, prepilin signal peptidase PulO and related peptidases</fullName>
    </submittedName>
</protein>
<name>A5D2B2_PELTS</name>
<dbReference type="GO" id="GO:0004190">
    <property type="term" value="F:aspartic-type endopeptidase activity"/>
    <property type="evidence" value="ECO:0007669"/>
    <property type="project" value="InterPro"/>
</dbReference>
<keyword evidence="2" id="KW-0472">Membrane</keyword>
<reference evidence="5" key="1">
    <citation type="journal article" date="2008" name="Genome Res.">
        <title>The genome of Pelotomaculum thermopropionicum reveals niche-associated evolution in anaerobic microbiota.</title>
        <authorList>
            <person name="Kosaka T."/>
            <person name="Kato S."/>
            <person name="Shimoyama T."/>
            <person name="Ishii S."/>
            <person name="Abe T."/>
            <person name="Watanabe K."/>
        </authorList>
    </citation>
    <scope>NUCLEOTIDE SEQUENCE [LARGE SCALE GENOMIC DNA]</scope>
    <source>
        <strain evidence="5">DSM 13744 / JCM 10971 / SI</strain>
    </source>
</reference>
<dbReference type="AlphaFoldDB" id="A5D2B2"/>
<dbReference type="GO" id="GO:0006465">
    <property type="term" value="P:signal peptide processing"/>
    <property type="evidence" value="ECO:0007669"/>
    <property type="project" value="TreeGrafter"/>
</dbReference>
<feature type="transmembrane region" description="Helical" evidence="2">
    <location>
        <begin position="152"/>
        <end position="169"/>
    </location>
</feature>
<proteinExistence type="inferred from homology"/>
<dbReference type="KEGG" id="pth:PTH_1446"/>
<dbReference type="EMBL" id="AP009389">
    <property type="protein sequence ID" value="BAF59627.1"/>
    <property type="molecule type" value="Genomic_DNA"/>
</dbReference>
<dbReference type="Proteomes" id="UP000006556">
    <property type="component" value="Chromosome"/>
</dbReference>
<organism evidence="4 5">
    <name type="scientific">Pelotomaculum thermopropionicum (strain DSM 13744 / JCM 10971 / SI)</name>
    <dbReference type="NCBI Taxonomy" id="370438"/>
    <lineage>
        <taxon>Bacteria</taxon>
        <taxon>Bacillati</taxon>
        <taxon>Bacillota</taxon>
        <taxon>Clostridia</taxon>
        <taxon>Eubacteriales</taxon>
        <taxon>Desulfotomaculaceae</taxon>
        <taxon>Pelotomaculum</taxon>
    </lineage>
</organism>
<comment type="similarity">
    <text evidence="1">Belongs to the peptidase A24 family.</text>
</comment>
<dbReference type="PANTHER" id="PTHR30487">
    <property type="entry name" value="TYPE 4 PREPILIN-LIKE PROTEINS LEADER PEPTIDE-PROCESSING ENZYME"/>
    <property type="match status" value="1"/>
</dbReference>
<keyword evidence="5" id="KW-1185">Reference proteome</keyword>
<feature type="transmembrane region" description="Helical" evidence="2">
    <location>
        <begin position="95"/>
        <end position="112"/>
    </location>
</feature>
<feature type="transmembrane region" description="Helical" evidence="2">
    <location>
        <begin position="55"/>
        <end position="75"/>
    </location>
</feature>
<keyword evidence="2" id="KW-0812">Transmembrane</keyword>
<dbReference type="eggNOG" id="COG1989">
    <property type="taxonomic scope" value="Bacteria"/>
</dbReference>
<dbReference type="GO" id="GO:0005886">
    <property type="term" value="C:plasma membrane"/>
    <property type="evidence" value="ECO:0007669"/>
    <property type="project" value="TreeGrafter"/>
</dbReference>
<dbReference type="InterPro" id="IPR000045">
    <property type="entry name" value="Prepilin_IV_endopep_pep"/>
</dbReference>
<gene>
    <name evidence="4" type="primary">PulO</name>
    <name evidence="4" type="ordered locus">PTH_1446</name>
</gene>
<evidence type="ECO:0000313" key="4">
    <source>
        <dbReference type="EMBL" id="BAF59627.1"/>
    </source>
</evidence>
<evidence type="ECO:0000256" key="2">
    <source>
        <dbReference type="SAM" id="Phobius"/>
    </source>
</evidence>
<feature type="transmembrane region" description="Helical" evidence="2">
    <location>
        <begin position="119"/>
        <end position="140"/>
    </location>
</feature>
<evidence type="ECO:0000259" key="3">
    <source>
        <dbReference type="Pfam" id="PF01478"/>
    </source>
</evidence>